<dbReference type="GO" id="GO:0022857">
    <property type="term" value="F:transmembrane transporter activity"/>
    <property type="evidence" value="ECO:0007669"/>
    <property type="project" value="InterPro"/>
</dbReference>
<name>A0A9W6HYY8_9ACTN</name>
<evidence type="ECO:0000256" key="1">
    <source>
        <dbReference type="ARBA" id="ARBA00004651"/>
    </source>
</evidence>
<evidence type="ECO:0000256" key="3">
    <source>
        <dbReference type="ARBA" id="ARBA00022692"/>
    </source>
</evidence>
<dbReference type="InterPro" id="IPR036259">
    <property type="entry name" value="MFS_trans_sf"/>
</dbReference>
<feature type="transmembrane region" description="Helical" evidence="6">
    <location>
        <begin position="105"/>
        <end position="127"/>
    </location>
</feature>
<evidence type="ECO:0000313" key="7">
    <source>
        <dbReference type="EMBL" id="GLK08942.1"/>
    </source>
</evidence>
<feature type="transmembrane region" description="Helical" evidence="6">
    <location>
        <begin position="249"/>
        <end position="272"/>
    </location>
</feature>
<dbReference type="PANTHER" id="PTHR23513:SF6">
    <property type="entry name" value="MAJOR FACILITATOR SUPERFAMILY ASSOCIATED DOMAIN-CONTAINING PROTEIN"/>
    <property type="match status" value="1"/>
</dbReference>
<dbReference type="Gene3D" id="1.20.1250.20">
    <property type="entry name" value="MFS general substrate transporter like domains"/>
    <property type="match status" value="1"/>
</dbReference>
<reference evidence="7" key="2">
    <citation type="submission" date="2023-01" db="EMBL/GenBank/DDBJ databases">
        <authorList>
            <person name="Sun Q."/>
            <person name="Evtushenko L."/>
        </authorList>
    </citation>
    <scope>NUCLEOTIDE SEQUENCE</scope>
    <source>
        <strain evidence="7">VKM Ac-2007</strain>
    </source>
</reference>
<organism evidence="7 8">
    <name type="scientific">Streptosporangium carneum</name>
    <dbReference type="NCBI Taxonomy" id="47481"/>
    <lineage>
        <taxon>Bacteria</taxon>
        <taxon>Bacillati</taxon>
        <taxon>Actinomycetota</taxon>
        <taxon>Actinomycetes</taxon>
        <taxon>Streptosporangiales</taxon>
        <taxon>Streptosporangiaceae</taxon>
        <taxon>Streptosporangium</taxon>
    </lineage>
</organism>
<sequence length="422" mass="43901">MRPPKSLGREFNLFWGGQTVSLVGDRITVFVVPTLMIFALHASPFEVGVVAMAQYLGIPLLGPVAGVLVDRWDKRLTLLTCDVVRLAAVAAIPVAYWCGVLSTPLLFVCVALVSGATIFFNVGYLVAVPATVPEDRLVRAYSRLEGSSTVSEVAGPSIAAGLYHALGVAALLVDAASYLISAACFRHMRPWGNRTPQQGAVWSRLALGFRLNWADPVLRRVVAAAVILNSGGPVFVTVLPVLAYQGLGVSVGVFGAAMSAAAVGAVLGALAAPRISDRLGLGRTMAWALLLHCLVGLGVLAAPTLPAAPVIGVTFAFYGFFMSCINVCGAPIRQSRMTADNQGVTHAAFRTVTWGVIPLAALVGGLAVTLLTGELGVLGAAKAVMAGGTLLAAFSFLPASGIQRLLDRARRQEEPMLSGSAS</sequence>
<feature type="transmembrane region" description="Helical" evidence="6">
    <location>
        <begin position="284"/>
        <end position="302"/>
    </location>
</feature>
<dbReference type="PANTHER" id="PTHR23513">
    <property type="entry name" value="INTEGRAL MEMBRANE EFFLUX PROTEIN-RELATED"/>
    <property type="match status" value="1"/>
</dbReference>
<dbReference type="CDD" id="cd06173">
    <property type="entry name" value="MFS_MefA_like"/>
    <property type="match status" value="1"/>
</dbReference>
<keyword evidence="3 6" id="KW-0812">Transmembrane</keyword>
<evidence type="ECO:0000256" key="5">
    <source>
        <dbReference type="ARBA" id="ARBA00023136"/>
    </source>
</evidence>
<evidence type="ECO:0000256" key="4">
    <source>
        <dbReference type="ARBA" id="ARBA00022989"/>
    </source>
</evidence>
<evidence type="ECO:0000256" key="2">
    <source>
        <dbReference type="ARBA" id="ARBA00022475"/>
    </source>
</evidence>
<dbReference type="InterPro" id="IPR011701">
    <property type="entry name" value="MFS"/>
</dbReference>
<keyword evidence="8" id="KW-1185">Reference proteome</keyword>
<evidence type="ECO:0008006" key="9">
    <source>
        <dbReference type="Google" id="ProtNLM"/>
    </source>
</evidence>
<dbReference type="AlphaFoldDB" id="A0A9W6HYY8"/>
<dbReference type="RefSeq" id="WP_271217419.1">
    <property type="nucleotide sequence ID" value="NZ_BAAAVD010000065.1"/>
</dbReference>
<feature type="transmembrane region" description="Helical" evidence="6">
    <location>
        <begin position="75"/>
        <end position="98"/>
    </location>
</feature>
<evidence type="ECO:0000256" key="6">
    <source>
        <dbReference type="SAM" id="Phobius"/>
    </source>
</evidence>
<protein>
    <recommendedName>
        <fullName evidence="9">MFS transporter</fullName>
    </recommendedName>
</protein>
<dbReference type="EMBL" id="BSEV01000003">
    <property type="protein sequence ID" value="GLK08942.1"/>
    <property type="molecule type" value="Genomic_DNA"/>
</dbReference>
<feature type="transmembrane region" description="Helical" evidence="6">
    <location>
        <begin position="20"/>
        <end position="40"/>
    </location>
</feature>
<keyword evidence="2" id="KW-1003">Cell membrane</keyword>
<keyword evidence="5 6" id="KW-0472">Membrane</keyword>
<feature type="transmembrane region" description="Helical" evidence="6">
    <location>
        <begin position="383"/>
        <end position="402"/>
    </location>
</feature>
<comment type="caution">
    <text evidence="7">The sequence shown here is derived from an EMBL/GenBank/DDBJ whole genome shotgun (WGS) entry which is preliminary data.</text>
</comment>
<feature type="transmembrane region" description="Helical" evidence="6">
    <location>
        <begin position="221"/>
        <end position="243"/>
    </location>
</feature>
<feature type="transmembrane region" description="Helical" evidence="6">
    <location>
        <begin position="162"/>
        <end position="185"/>
    </location>
</feature>
<reference evidence="7" key="1">
    <citation type="journal article" date="2014" name="Int. J. Syst. Evol. Microbiol.">
        <title>Complete genome sequence of Corynebacterium casei LMG S-19264T (=DSM 44701T), isolated from a smear-ripened cheese.</title>
        <authorList>
            <consortium name="US DOE Joint Genome Institute (JGI-PGF)"/>
            <person name="Walter F."/>
            <person name="Albersmeier A."/>
            <person name="Kalinowski J."/>
            <person name="Ruckert C."/>
        </authorList>
    </citation>
    <scope>NUCLEOTIDE SEQUENCE</scope>
    <source>
        <strain evidence="7">VKM Ac-2007</strain>
    </source>
</reference>
<feature type="transmembrane region" description="Helical" evidence="6">
    <location>
        <begin position="351"/>
        <end position="371"/>
    </location>
</feature>
<dbReference type="Pfam" id="PF07690">
    <property type="entry name" value="MFS_1"/>
    <property type="match status" value="1"/>
</dbReference>
<gene>
    <name evidence="7" type="ORF">GCM10017600_23470</name>
</gene>
<dbReference type="Proteomes" id="UP001143474">
    <property type="component" value="Unassembled WGS sequence"/>
</dbReference>
<feature type="transmembrane region" description="Helical" evidence="6">
    <location>
        <begin position="308"/>
        <end position="330"/>
    </location>
</feature>
<evidence type="ECO:0000313" key="8">
    <source>
        <dbReference type="Proteomes" id="UP001143474"/>
    </source>
</evidence>
<dbReference type="SUPFAM" id="SSF103473">
    <property type="entry name" value="MFS general substrate transporter"/>
    <property type="match status" value="1"/>
</dbReference>
<dbReference type="GO" id="GO:0005886">
    <property type="term" value="C:plasma membrane"/>
    <property type="evidence" value="ECO:0007669"/>
    <property type="project" value="UniProtKB-SubCell"/>
</dbReference>
<keyword evidence="4 6" id="KW-1133">Transmembrane helix</keyword>
<proteinExistence type="predicted"/>
<accession>A0A9W6HYY8</accession>
<feature type="transmembrane region" description="Helical" evidence="6">
    <location>
        <begin position="47"/>
        <end position="69"/>
    </location>
</feature>
<comment type="subcellular location">
    <subcellularLocation>
        <location evidence="1">Cell membrane</location>
        <topology evidence="1">Multi-pass membrane protein</topology>
    </subcellularLocation>
</comment>